<evidence type="ECO:0000313" key="1">
    <source>
        <dbReference type="EMBL" id="KAI5661000.1"/>
    </source>
</evidence>
<reference evidence="2" key="1">
    <citation type="journal article" date="2023" name="Nat. Plants">
        <title>Single-cell RNA sequencing provides a high-resolution roadmap for understanding the multicellular compartmentation of specialized metabolism.</title>
        <authorList>
            <person name="Sun S."/>
            <person name="Shen X."/>
            <person name="Li Y."/>
            <person name="Li Y."/>
            <person name="Wang S."/>
            <person name="Li R."/>
            <person name="Zhang H."/>
            <person name="Shen G."/>
            <person name="Guo B."/>
            <person name="Wei J."/>
            <person name="Xu J."/>
            <person name="St-Pierre B."/>
            <person name="Chen S."/>
            <person name="Sun C."/>
        </authorList>
    </citation>
    <scope>NUCLEOTIDE SEQUENCE [LARGE SCALE GENOMIC DNA]</scope>
</reference>
<dbReference type="Proteomes" id="UP001060085">
    <property type="component" value="Linkage Group LG05"/>
</dbReference>
<organism evidence="1 2">
    <name type="scientific">Catharanthus roseus</name>
    <name type="common">Madagascar periwinkle</name>
    <name type="synonym">Vinca rosea</name>
    <dbReference type="NCBI Taxonomy" id="4058"/>
    <lineage>
        <taxon>Eukaryota</taxon>
        <taxon>Viridiplantae</taxon>
        <taxon>Streptophyta</taxon>
        <taxon>Embryophyta</taxon>
        <taxon>Tracheophyta</taxon>
        <taxon>Spermatophyta</taxon>
        <taxon>Magnoliopsida</taxon>
        <taxon>eudicotyledons</taxon>
        <taxon>Gunneridae</taxon>
        <taxon>Pentapetalae</taxon>
        <taxon>asterids</taxon>
        <taxon>lamiids</taxon>
        <taxon>Gentianales</taxon>
        <taxon>Apocynaceae</taxon>
        <taxon>Rauvolfioideae</taxon>
        <taxon>Vinceae</taxon>
        <taxon>Catharanthinae</taxon>
        <taxon>Catharanthus</taxon>
    </lineage>
</organism>
<proteinExistence type="predicted"/>
<sequence>MATLSFTFRPPMASPGLGGHLKYPSFSRIHVFPRNFRTYNFCSNGGHRFCFTVSCKLETSEDERQSNKKRKEKANFGAPKPKIMVPDSNGAPPISEDGAKVEDKPQQRQSKKAVRSGFLKKFSKRVLAILSNLPLALAEMFAVAALMALGTVIDQGEAPEFYFQKYPEDNPTLGFFTWRWVLTLGFDHMFSSPVFLGTLALLGASLMACTYTTQIPLVKVARRWSFLHSAEAIRKQEYSDTLPQASIKDLGVVLMGAGYEVFLKGPSLYAFKGLAGRLAPIGVHLALLLIMGGATISATGSFRGSVTVPQGLNFVVGDVMGPSGFLSTPPEAFNTEVHVNRFYMDYYESGEVSQFHTDLSLLDPNGKEVLRKTIRVNDPLRYGGITIYQTDWSFSALQILKDGEGPFNLAMAPLKINGDKKLFGTFLPVGDTDSPNIKGISMLARDLQSIVLYDKEGKFAGVRRPNSKLPIEIDGTKIVIVDAIGSTGLDLKTDPGVPTVYAGFGALMLTTCISFLSHAQIWALQDGTRVVIGGKTNRAKGEFPDEMNLLLDRVPEIVEKFSSKQSDVPIRSG</sequence>
<name>A0ACC0AJE9_CATRO</name>
<comment type="caution">
    <text evidence="1">The sequence shown here is derived from an EMBL/GenBank/DDBJ whole genome shotgun (WGS) entry which is preliminary data.</text>
</comment>
<accession>A0ACC0AJE9</accession>
<protein>
    <submittedName>
        <fullName evidence="1">Uncharacterized protein</fullName>
    </submittedName>
</protein>
<keyword evidence="2" id="KW-1185">Reference proteome</keyword>
<gene>
    <name evidence="1" type="ORF">M9H77_20323</name>
</gene>
<dbReference type="EMBL" id="CM044705">
    <property type="protein sequence ID" value="KAI5661000.1"/>
    <property type="molecule type" value="Genomic_DNA"/>
</dbReference>
<evidence type="ECO:0000313" key="2">
    <source>
        <dbReference type="Proteomes" id="UP001060085"/>
    </source>
</evidence>